<dbReference type="InterPro" id="IPR029044">
    <property type="entry name" value="Nucleotide-diphossugar_trans"/>
</dbReference>
<reference evidence="5 6" key="1">
    <citation type="submission" date="2016-12" db="EMBL/GenBank/DDBJ databases">
        <title>The whole genome sequencing and assembly of Bacillus cohnii DSM 6307T strain.</title>
        <authorList>
            <person name="Lee Y.-J."/>
            <person name="Yi H."/>
            <person name="Bahn Y.-S."/>
            <person name="Kim J.F."/>
            <person name="Lee D.-W."/>
        </authorList>
    </citation>
    <scope>NUCLEOTIDE SEQUENCE [LARGE SCALE GENOMIC DNA]</scope>
    <source>
        <strain evidence="5 6">DSM 6307</strain>
    </source>
</reference>
<dbReference type="EMBL" id="CP018866">
    <property type="protein sequence ID" value="AST93419.1"/>
    <property type="molecule type" value="Genomic_DNA"/>
</dbReference>
<feature type="transmembrane region" description="Helical" evidence="4">
    <location>
        <begin position="343"/>
        <end position="362"/>
    </location>
</feature>
<keyword evidence="4" id="KW-0812">Transmembrane</keyword>
<dbReference type="PANTHER" id="PTHR43630">
    <property type="entry name" value="POLY-BETA-1,6-N-ACETYL-D-GLUCOSAMINE SYNTHASE"/>
    <property type="match status" value="1"/>
</dbReference>
<dbReference type="GO" id="GO:0016757">
    <property type="term" value="F:glycosyltransferase activity"/>
    <property type="evidence" value="ECO:0007669"/>
    <property type="project" value="UniProtKB-KW"/>
</dbReference>
<keyword evidence="6" id="KW-1185">Reference proteome</keyword>
<dbReference type="SUPFAM" id="SSF53448">
    <property type="entry name" value="Nucleotide-diphospho-sugar transferases"/>
    <property type="match status" value="1"/>
</dbReference>
<name>A0A223KVB5_9BACI</name>
<proteinExistence type="inferred from homology"/>
<dbReference type="AlphaFoldDB" id="A0A223KVB5"/>
<dbReference type="STRING" id="1314751.GCA_001591425_02034"/>
<evidence type="ECO:0000256" key="4">
    <source>
        <dbReference type="SAM" id="Phobius"/>
    </source>
</evidence>
<keyword evidence="4" id="KW-0472">Membrane</keyword>
<feature type="transmembrane region" description="Helical" evidence="4">
    <location>
        <begin position="315"/>
        <end position="337"/>
    </location>
</feature>
<dbReference type="KEGG" id="bcoh:BC6307_20195"/>
<dbReference type="Pfam" id="PF13641">
    <property type="entry name" value="Glyco_tranf_2_3"/>
    <property type="match status" value="1"/>
</dbReference>
<dbReference type="PANTHER" id="PTHR43630:SF1">
    <property type="entry name" value="POLY-BETA-1,6-N-ACETYL-D-GLUCOSAMINE SYNTHASE"/>
    <property type="match status" value="1"/>
</dbReference>
<evidence type="ECO:0000256" key="2">
    <source>
        <dbReference type="ARBA" id="ARBA00022676"/>
    </source>
</evidence>
<keyword evidence="2" id="KW-0328">Glycosyltransferase</keyword>
<protein>
    <recommendedName>
        <fullName evidence="7">Glycosyl transferase family 2</fullName>
    </recommendedName>
</protein>
<sequence>MLVINWNDILIISFYGLQIVLLFFWIYWLFISLFGFGRAKKLENKSPKKRFLILVPAHNEEKVIGNLVENLQNLHYPNKLYDVVVIADNCNDKTAEISRSLGAKVIEHESKPGELRGKPYGIKYAVEQIGKDLTKKYDAICFFDADNLVTLNYLQEMNNHLLNGDRLIQCYLDSKNPDDNWVTLSYATSYYYMNRAWQLGKSRLGLGNAIGGTGFCVDTKLFTEVGWTAQSLTEDLEFTMQCLLKGTPARWCHYARVYDEKPESFIASCIQRLRWARGHWDVCFKYTGKLLWRFIRKFDILALDGAIYLVNPGRIILNSLSGAIILLSNLAFAQSWFQAILPWQIWLFMIIFQFSYVVYTLISDSNKRLNKIKGILSLILFNLSYVPLFFWSLFTKDNKTWKRTEHTRNILIDEINIAKEQVTPTKER</sequence>
<keyword evidence="3" id="KW-0808">Transferase</keyword>
<feature type="transmembrane region" description="Helical" evidence="4">
    <location>
        <begin position="12"/>
        <end position="36"/>
    </location>
</feature>
<feature type="transmembrane region" description="Helical" evidence="4">
    <location>
        <begin position="374"/>
        <end position="394"/>
    </location>
</feature>
<keyword evidence="4" id="KW-1133">Transmembrane helix</keyword>
<organism evidence="5 6">
    <name type="scientific">Sutcliffiella cohnii</name>
    <dbReference type="NCBI Taxonomy" id="33932"/>
    <lineage>
        <taxon>Bacteria</taxon>
        <taxon>Bacillati</taxon>
        <taxon>Bacillota</taxon>
        <taxon>Bacilli</taxon>
        <taxon>Bacillales</taxon>
        <taxon>Bacillaceae</taxon>
        <taxon>Sutcliffiella</taxon>
    </lineage>
</organism>
<accession>A0A223KVB5</accession>
<dbReference type="CDD" id="cd06438">
    <property type="entry name" value="EpsO_like"/>
    <property type="match status" value="1"/>
</dbReference>
<evidence type="ECO:0000256" key="1">
    <source>
        <dbReference type="ARBA" id="ARBA00006739"/>
    </source>
</evidence>
<evidence type="ECO:0000313" key="5">
    <source>
        <dbReference type="EMBL" id="AST93419.1"/>
    </source>
</evidence>
<evidence type="ECO:0008006" key="7">
    <source>
        <dbReference type="Google" id="ProtNLM"/>
    </source>
</evidence>
<comment type="similarity">
    <text evidence="1">Belongs to the glycosyltransferase 2 family.</text>
</comment>
<dbReference type="Proteomes" id="UP000215224">
    <property type="component" value="Chromosome"/>
</dbReference>
<gene>
    <name evidence="5" type="ORF">BC6307_20195</name>
</gene>
<evidence type="ECO:0000256" key="3">
    <source>
        <dbReference type="ARBA" id="ARBA00022679"/>
    </source>
</evidence>
<evidence type="ECO:0000313" key="6">
    <source>
        <dbReference type="Proteomes" id="UP000215224"/>
    </source>
</evidence>
<dbReference type="Gene3D" id="3.90.550.10">
    <property type="entry name" value="Spore Coat Polysaccharide Biosynthesis Protein SpsA, Chain A"/>
    <property type="match status" value="1"/>
</dbReference>